<reference evidence="1 2" key="1">
    <citation type="journal article" date="2013" name="Nat. Genet.">
        <title>The genome of the hydatid tapeworm Echinococcus granulosus.</title>
        <authorList>
            <person name="Zheng H."/>
            <person name="Zhang W."/>
            <person name="Zhang L."/>
            <person name="Zhang Z."/>
            <person name="Li J."/>
            <person name="Lu G."/>
            <person name="Zhu Y."/>
            <person name="Wang Y."/>
            <person name="Huang Y."/>
            <person name="Liu J."/>
            <person name="Kang H."/>
            <person name="Chen J."/>
            <person name="Wang L."/>
            <person name="Chen A."/>
            <person name="Yu S."/>
            <person name="Gao Z."/>
            <person name="Jin L."/>
            <person name="Gu W."/>
            <person name="Wang Z."/>
            <person name="Zhao L."/>
            <person name="Shi B."/>
            <person name="Wen H."/>
            <person name="Lin R."/>
            <person name="Jones M.K."/>
            <person name="Brejova B."/>
            <person name="Vinar T."/>
            <person name="Zhao G."/>
            <person name="McManus D.P."/>
            <person name="Chen Z."/>
            <person name="Zhou Y."/>
            <person name="Wang S."/>
        </authorList>
    </citation>
    <scope>NUCLEOTIDE SEQUENCE [LARGE SCALE GENOMIC DNA]</scope>
</reference>
<evidence type="ECO:0000313" key="1">
    <source>
        <dbReference type="EMBL" id="EUB65138.1"/>
    </source>
</evidence>
<accession>W6UV02</accession>
<dbReference type="GeneID" id="36336122"/>
<evidence type="ECO:0000313" key="2">
    <source>
        <dbReference type="Proteomes" id="UP000019149"/>
    </source>
</evidence>
<name>W6UV02_ECHGR</name>
<protein>
    <submittedName>
        <fullName evidence="1">Uncharacterized protein</fullName>
    </submittedName>
</protein>
<proteinExistence type="predicted"/>
<sequence length="48" mass="4971">MSVAVRAALYLCAGDWLSGDGGEVEHRRPFDLPRIIVYAGGGGSAHAA</sequence>
<gene>
    <name evidence="1" type="ORF">EGR_00407</name>
</gene>
<dbReference type="Proteomes" id="UP000019149">
    <property type="component" value="Unassembled WGS sequence"/>
</dbReference>
<dbReference type="AlphaFoldDB" id="W6UV02"/>
<keyword evidence="2" id="KW-1185">Reference proteome</keyword>
<dbReference type="RefSeq" id="XP_024356334.1">
    <property type="nucleotide sequence ID" value="XM_024489656.1"/>
</dbReference>
<dbReference type="KEGG" id="egl:EGR_00407"/>
<dbReference type="CTD" id="36336122"/>
<organism evidence="1 2">
    <name type="scientific">Echinococcus granulosus</name>
    <name type="common">Hydatid tapeworm</name>
    <dbReference type="NCBI Taxonomy" id="6210"/>
    <lineage>
        <taxon>Eukaryota</taxon>
        <taxon>Metazoa</taxon>
        <taxon>Spiralia</taxon>
        <taxon>Lophotrochozoa</taxon>
        <taxon>Platyhelminthes</taxon>
        <taxon>Cestoda</taxon>
        <taxon>Eucestoda</taxon>
        <taxon>Cyclophyllidea</taxon>
        <taxon>Taeniidae</taxon>
        <taxon>Echinococcus</taxon>
        <taxon>Echinococcus granulosus group</taxon>
    </lineage>
</organism>
<dbReference type="EMBL" id="APAU02000001">
    <property type="protein sequence ID" value="EUB65138.1"/>
    <property type="molecule type" value="Genomic_DNA"/>
</dbReference>
<comment type="caution">
    <text evidence="1">The sequence shown here is derived from an EMBL/GenBank/DDBJ whole genome shotgun (WGS) entry which is preliminary data.</text>
</comment>